<dbReference type="EMBL" id="CP020570">
    <property type="protein sequence ID" value="ARF64856.1"/>
    <property type="molecule type" value="Genomic_DNA"/>
</dbReference>
<dbReference type="PANTHER" id="PTHR44154">
    <property type="entry name" value="QUINONE OXIDOREDUCTASE"/>
    <property type="match status" value="1"/>
</dbReference>
<dbReference type="KEGG" id="svu:B1H20_28240"/>
<dbReference type="Proteomes" id="UP000192445">
    <property type="component" value="Chromosome"/>
</dbReference>
<name>A0A1V0UIE5_STRVN</name>
<dbReference type="RefSeq" id="WP_083193456.1">
    <property type="nucleotide sequence ID" value="NZ_CP020570.1"/>
</dbReference>
<evidence type="ECO:0000259" key="2">
    <source>
        <dbReference type="SMART" id="SM00829"/>
    </source>
</evidence>
<dbReference type="InterPro" id="IPR036291">
    <property type="entry name" value="NAD(P)-bd_dom_sf"/>
</dbReference>
<reference evidence="3 4" key="1">
    <citation type="submission" date="2017-03" db="EMBL/GenBank/DDBJ databases">
        <title>Complete Genome Sequence of a natural compounds producer, Streptomyces violaceus S21.</title>
        <authorList>
            <person name="Zhong C."/>
            <person name="Zhao Z."/>
            <person name="Fu J."/>
            <person name="Zong G."/>
            <person name="Qin R."/>
            <person name="Cao G."/>
        </authorList>
    </citation>
    <scope>NUCLEOTIDE SEQUENCE [LARGE SCALE GENOMIC DNA]</scope>
    <source>
        <strain evidence="3 4">S21</strain>
    </source>
</reference>
<dbReference type="CDD" id="cd05289">
    <property type="entry name" value="MDR_like_2"/>
    <property type="match status" value="1"/>
</dbReference>
<dbReference type="AlphaFoldDB" id="A0A1V0UIE5"/>
<dbReference type="SUPFAM" id="SSF51735">
    <property type="entry name" value="NAD(P)-binding Rossmann-fold domains"/>
    <property type="match status" value="1"/>
</dbReference>
<evidence type="ECO:0000256" key="1">
    <source>
        <dbReference type="ARBA" id="ARBA00022857"/>
    </source>
</evidence>
<dbReference type="InterPro" id="IPR051603">
    <property type="entry name" value="Zinc-ADH_QOR/CCCR"/>
</dbReference>
<dbReference type="Gene3D" id="3.40.50.720">
    <property type="entry name" value="NAD(P)-binding Rossmann-like Domain"/>
    <property type="match status" value="1"/>
</dbReference>
<proteinExistence type="predicted"/>
<dbReference type="Gene3D" id="3.90.180.10">
    <property type="entry name" value="Medium-chain alcohol dehydrogenases, catalytic domain"/>
    <property type="match status" value="1"/>
</dbReference>
<dbReference type="Pfam" id="PF08240">
    <property type="entry name" value="ADH_N"/>
    <property type="match status" value="1"/>
</dbReference>
<sequence length="307" mass="30828">MHTDAIAFAAYGAPDVLEPAATDVPDPGPGQVRIRVHATTVNPLDLKLRSGAMAAFMPLDLPHVPGLELAGTVEAAGPGVRALAPGAAVFGAASHTYAGLALADVRRLALIPQGMDRHHAAALPVAAEAAWRALEELDLGAGQMLLVHGAAGAVGTLAVQFALARGARVIGTASAAGLTHLTGLGAAATTYGAGLAERVRALAPGGVDKALDTSGADVLRDSVDLTGSPDHVLTLADPVAARAHGVRFSSGGGTDDRTAEALAAVGALYENATLTQRIHGVQPLSQAARAHRIAEAGHLDGKIILTP</sequence>
<dbReference type="InterPro" id="IPR020843">
    <property type="entry name" value="ER"/>
</dbReference>
<dbReference type="SUPFAM" id="SSF50129">
    <property type="entry name" value="GroES-like"/>
    <property type="match status" value="1"/>
</dbReference>
<dbReference type="SMART" id="SM00829">
    <property type="entry name" value="PKS_ER"/>
    <property type="match status" value="1"/>
</dbReference>
<dbReference type="STRING" id="1935.B1H20_28240"/>
<evidence type="ECO:0000313" key="4">
    <source>
        <dbReference type="Proteomes" id="UP000192445"/>
    </source>
</evidence>
<dbReference type="Pfam" id="PF13602">
    <property type="entry name" value="ADH_zinc_N_2"/>
    <property type="match status" value="1"/>
</dbReference>
<dbReference type="PANTHER" id="PTHR44154:SF1">
    <property type="entry name" value="QUINONE OXIDOREDUCTASE"/>
    <property type="match status" value="1"/>
</dbReference>
<dbReference type="OrthoDB" id="3727682at2"/>
<gene>
    <name evidence="3" type="ORF">B1H20_28240</name>
</gene>
<keyword evidence="1" id="KW-0521">NADP</keyword>
<dbReference type="GO" id="GO:0016491">
    <property type="term" value="F:oxidoreductase activity"/>
    <property type="evidence" value="ECO:0007669"/>
    <property type="project" value="InterPro"/>
</dbReference>
<evidence type="ECO:0000313" key="3">
    <source>
        <dbReference type="EMBL" id="ARF64856.1"/>
    </source>
</evidence>
<accession>A0A1V0UIE5</accession>
<protein>
    <recommendedName>
        <fullName evidence="2">Enoyl reductase (ER) domain-containing protein</fullName>
    </recommendedName>
</protein>
<dbReference type="InterPro" id="IPR013154">
    <property type="entry name" value="ADH-like_N"/>
</dbReference>
<dbReference type="InterPro" id="IPR011032">
    <property type="entry name" value="GroES-like_sf"/>
</dbReference>
<organism evidence="3 4">
    <name type="scientific">Streptomyces violaceoruber</name>
    <dbReference type="NCBI Taxonomy" id="1935"/>
    <lineage>
        <taxon>Bacteria</taxon>
        <taxon>Bacillati</taxon>
        <taxon>Actinomycetota</taxon>
        <taxon>Actinomycetes</taxon>
        <taxon>Kitasatosporales</taxon>
        <taxon>Streptomycetaceae</taxon>
        <taxon>Streptomyces</taxon>
        <taxon>Streptomyces violaceoruber group</taxon>
    </lineage>
</organism>
<feature type="domain" description="Enoyl reductase (ER)" evidence="2">
    <location>
        <begin position="12"/>
        <end position="305"/>
    </location>
</feature>